<dbReference type="EMBL" id="VSSQ01000702">
    <property type="protein sequence ID" value="MPM00007.1"/>
    <property type="molecule type" value="Genomic_DNA"/>
</dbReference>
<dbReference type="Gene3D" id="3.30.70.920">
    <property type="match status" value="1"/>
</dbReference>
<accession>A0A644W921</accession>
<evidence type="ECO:0000256" key="3">
    <source>
        <dbReference type="ARBA" id="ARBA00023163"/>
    </source>
</evidence>
<dbReference type="SUPFAM" id="SSF54909">
    <property type="entry name" value="Dimeric alpha+beta barrel"/>
    <property type="match status" value="1"/>
</dbReference>
<gene>
    <name evidence="5" type="ORF">SDC9_46229</name>
</gene>
<dbReference type="PROSITE" id="PS50956">
    <property type="entry name" value="HTH_ASNC_2"/>
    <property type="match status" value="1"/>
</dbReference>
<dbReference type="GO" id="GO:0043200">
    <property type="term" value="P:response to amino acid"/>
    <property type="evidence" value="ECO:0007669"/>
    <property type="project" value="TreeGrafter"/>
</dbReference>
<dbReference type="GO" id="GO:0043565">
    <property type="term" value="F:sequence-specific DNA binding"/>
    <property type="evidence" value="ECO:0007669"/>
    <property type="project" value="InterPro"/>
</dbReference>
<dbReference type="InterPro" id="IPR019887">
    <property type="entry name" value="Tscrpt_reg_AsnC/Lrp_C"/>
</dbReference>
<dbReference type="Gene3D" id="1.10.10.10">
    <property type="entry name" value="Winged helix-like DNA-binding domain superfamily/Winged helix DNA-binding domain"/>
    <property type="match status" value="1"/>
</dbReference>
<dbReference type="GO" id="GO:0005829">
    <property type="term" value="C:cytosol"/>
    <property type="evidence" value="ECO:0007669"/>
    <property type="project" value="TreeGrafter"/>
</dbReference>
<keyword evidence="3" id="KW-0804">Transcription</keyword>
<evidence type="ECO:0000313" key="5">
    <source>
        <dbReference type="EMBL" id="MPM00007.1"/>
    </source>
</evidence>
<dbReference type="InterPro" id="IPR000485">
    <property type="entry name" value="AsnC-type_HTH_dom"/>
</dbReference>
<evidence type="ECO:0000259" key="4">
    <source>
        <dbReference type="PROSITE" id="PS50956"/>
    </source>
</evidence>
<keyword evidence="2" id="KW-0238">DNA-binding</keyword>
<dbReference type="PANTHER" id="PTHR30154:SF34">
    <property type="entry name" value="TRANSCRIPTIONAL REGULATOR AZLB"/>
    <property type="match status" value="1"/>
</dbReference>
<dbReference type="AlphaFoldDB" id="A0A644W921"/>
<dbReference type="InterPro" id="IPR011008">
    <property type="entry name" value="Dimeric_a/b-barrel"/>
</dbReference>
<dbReference type="SUPFAM" id="SSF46785">
    <property type="entry name" value="Winged helix' DNA-binding domain"/>
    <property type="match status" value="1"/>
</dbReference>
<dbReference type="InterPro" id="IPR019888">
    <property type="entry name" value="Tscrpt_reg_AsnC-like"/>
</dbReference>
<dbReference type="InterPro" id="IPR036388">
    <property type="entry name" value="WH-like_DNA-bd_sf"/>
</dbReference>
<comment type="caution">
    <text evidence="5">The sequence shown here is derived from an EMBL/GenBank/DDBJ whole genome shotgun (WGS) entry which is preliminary data.</text>
</comment>
<dbReference type="Pfam" id="PF13404">
    <property type="entry name" value="HTH_AsnC-type"/>
    <property type="match status" value="1"/>
</dbReference>
<reference evidence="5" key="1">
    <citation type="submission" date="2019-08" db="EMBL/GenBank/DDBJ databases">
        <authorList>
            <person name="Kucharzyk K."/>
            <person name="Murdoch R.W."/>
            <person name="Higgins S."/>
            <person name="Loffler F."/>
        </authorList>
    </citation>
    <scope>NUCLEOTIDE SEQUENCE</scope>
</reference>
<evidence type="ECO:0000256" key="1">
    <source>
        <dbReference type="ARBA" id="ARBA00023015"/>
    </source>
</evidence>
<dbReference type="SMART" id="SM00344">
    <property type="entry name" value="HTH_ASNC"/>
    <property type="match status" value="1"/>
</dbReference>
<feature type="domain" description="HTH asnC-type" evidence="4">
    <location>
        <begin position="5"/>
        <end position="65"/>
    </location>
</feature>
<proteinExistence type="predicted"/>
<evidence type="ECO:0000256" key="2">
    <source>
        <dbReference type="ARBA" id="ARBA00023125"/>
    </source>
</evidence>
<dbReference type="CDD" id="cd00090">
    <property type="entry name" value="HTH_ARSR"/>
    <property type="match status" value="1"/>
</dbReference>
<sequence length="151" mass="17062">MKAKMDETNKAIIRQLCDGRKPFSAIAEELSITENTVRSRVNKLIDEGVLQISGLINPETIPGLQVVMMGVKLKTLDLERKAKEFSELRGVISAAVVTGRYDLIVQLVLSEEEGLSLLDFFKFELDKISEISEVETFVVYQSHNFRIPYIL</sequence>
<dbReference type="InterPro" id="IPR011991">
    <property type="entry name" value="ArsR-like_HTH"/>
</dbReference>
<protein>
    <recommendedName>
        <fullName evidence="4">HTH asnC-type domain-containing protein</fullName>
    </recommendedName>
</protein>
<dbReference type="Pfam" id="PF01037">
    <property type="entry name" value="AsnC_trans_reg"/>
    <property type="match status" value="1"/>
</dbReference>
<name>A0A644W921_9ZZZZ</name>
<organism evidence="5">
    <name type="scientific">bioreactor metagenome</name>
    <dbReference type="NCBI Taxonomy" id="1076179"/>
    <lineage>
        <taxon>unclassified sequences</taxon>
        <taxon>metagenomes</taxon>
        <taxon>ecological metagenomes</taxon>
    </lineage>
</organism>
<keyword evidence="1" id="KW-0805">Transcription regulation</keyword>
<dbReference type="InterPro" id="IPR036390">
    <property type="entry name" value="WH_DNA-bd_sf"/>
</dbReference>
<dbReference type="PANTHER" id="PTHR30154">
    <property type="entry name" value="LEUCINE-RESPONSIVE REGULATORY PROTEIN"/>
    <property type="match status" value="1"/>
</dbReference>